<dbReference type="InterPro" id="IPR038522">
    <property type="entry name" value="T4/T6SS_DotU_sf"/>
</dbReference>
<keyword evidence="1" id="KW-0812">Transmembrane</keyword>
<keyword evidence="1" id="KW-0472">Membrane</keyword>
<proteinExistence type="predicted"/>
<comment type="caution">
    <text evidence="3">The sequence shown here is derived from an EMBL/GenBank/DDBJ whole genome shotgun (WGS) entry which is preliminary data.</text>
</comment>
<feature type="domain" description="Type IV / VI secretion system DotU" evidence="2">
    <location>
        <begin position="30"/>
        <end position="200"/>
    </location>
</feature>
<reference evidence="3 4" key="1">
    <citation type="submission" date="2023-12" db="EMBL/GenBank/DDBJ databases">
        <title>the genome sequence of Hyalangium sp. s54d21.</title>
        <authorList>
            <person name="Zhang X."/>
        </authorList>
    </citation>
    <scope>NUCLEOTIDE SEQUENCE [LARGE SCALE GENOMIC DNA]</scope>
    <source>
        <strain evidence="4">s54d21</strain>
    </source>
</reference>
<evidence type="ECO:0000259" key="2">
    <source>
        <dbReference type="Pfam" id="PF09850"/>
    </source>
</evidence>
<name>A0ABU5HHZ4_9BACT</name>
<dbReference type="InterPro" id="IPR017732">
    <property type="entry name" value="T4/T6SS_DotU"/>
</dbReference>
<accession>A0ABU5HHZ4</accession>
<dbReference type="PANTHER" id="PTHR38033:SF1">
    <property type="entry name" value="DOTU FAMILY TYPE IV_VI SECRETION SYSTEM PROTEIN"/>
    <property type="match status" value="1"/>
</dbReference>
<evidence type="ECO:0000313" key="4">
    <source>
        <dbReference type="Proteomes" id="UP001291309"/>
    </source>
</evidence>
<dbReference type="Gene3D" id="1.25.40.590">
    <property type="entry name" value="Type IV / VI secretion system, DotU"/>
    <property type="match status" value="1"/>
</dbReference>
<dbReference type="RefSeq" id="WP_321551787.1">
    <property type="nucleotide sequence ID" value="NZ_JAXIVS010000027.1"/>
</dbReference>
<organism evidence="3 4">
    <name type="scientific">Hyalangium rubrum</name>
    <dbReference type="NCBI Taxonomy" id="3103134"/>
    <lineage>
        <taxon>Bacteria</taxon>
        <taxon>Pseudomonadati</taxon>
        <taxon>Myxococcota</taxon>
        <taxon>Myxococcia</taxon>
        <taxon>Myxococcales</taxon>
        <taxon>Cystobacterineae</taxon>
        <taxon>Archangiaceae</taxon>
        <taxon>Hyalangium</taxon>
    </lineage>
</organism>
<sequence>MNLEHWKAILGTYRQGNALIEKLVPSAAQVKPERLKYLQEQLIEELLKLQMALSVDMRADLVKDLLRPLTYLFDELVLRRLEDKDPSLWPMLQKHFFELDWGGDHFFEFTEEMLRQPGTPIPVYEMLHFCLGAGFVGRYASWPAKILDYMKELSARIPKPAAVTPPPPLPPAEPLQAYDFPLRYYVTTGFVIVCLPVVLWALSN</sequence>
<evidence type="ECO:0000256" key="1">
    <source>
        <dbReference type="SAM" id="Phobius"/>
    </source>
</evidence>
<dbReference type="Proteomes" id="UP001291309">
    <property type="component" value="Unassembled WGS sequence"/>
</dbReference>
<evidence type="ECO:0000313" key="3">
    <source>
        <dbReference type="EMBL" id="MDY7233075.1"/>
    </source>
</evidence>
<keyword evidence="1" id="KW-1133">Transmembrane helix</keyword>
<feature type="transmembrane region" description="Helical" evidence="1">
    <location>
        <begin position="182"/>
        <end position="202"/>
    </location>
</feature>
<dbReference type="EMBL" id="JAXIVS010000027">
    <property type="protein sequence ID" value="MDY7233075.1"/>
    <property type="molecule type" value="Genomic_DNA"/>
</dbReference>
<keyword evidence="4" id="KW-1185">Reference proteome</keyword>
<dbReference type="Pfam" id="PF09850">
    <property type="entry name" value="DotU"/>
    <property type="match status" value="1"/>
</dbReference>
<gene>
    <name evidence="3" type="ORF">SYV04_42200</name>
</gene>
<protein>
    <submittedName>
        <fullName evidence="3">DotU family type IV/VI secretion system protein</fullName>
    </submittedName>
</protein>
<dbReference type="PANTHER" id="PTHR38033">
    <property type="entry name" value="MEMBRANE PROTEIN-RELATED"/>
    <property type="match status" value="1"/>
</dbReference>